<dbReference type="Proteomes" id="UP000885986">
    <property type="component" value="Unassembled WGS sequence"/>
</dbReference>
<dbReference type="SUPFAM" id="SSF48695">
    <property type="entry name" value="Multiheme cytochromes"/>
    <property type="match status" value="1"/>
</dbReference>
<evidence type="ECO:0000256" key="1">
    <source>
        <dbReference type="ARBA" id="ARBA00022729"/>
    </source>
</evidence>
<name>A0A7C2TJJ4_9BACT</name>
<feature type="signal peptide" evidence="2">
    <location>
        <begin position="1"/>
        <end position="21"/>
    </location>
</feature>
<dbReference type="PANTHER" id="PTHR35038">
    <property type="entry name" value="DISSIMILATORY SULFITE REDUCTASE SIRA"/>
    <property type="match status" value="1"/>
</dbReference>
<evidence type="ECO:0000313" key="3">
    <source>
        <dbReference type="EMBL" id="HET97925.1"/>
    </source>
</evidence>
<dbReference type="AlphaFoldDB" id="A0A7C2TJJ4"/>
<sequence length="300" mass="32516">MKSWILGLAVLAVALPGAAMAALDGPKAKTIDELAKMFDSSRCKSCHSQIYEQWEQSHHARPMMGVAGGLKDTPLAMKGATPFSPDDPSKATIATFPCFKCHLPQAMTHAEDSVAVEYAKALVAQDREKIGKLQITCLVCHNTKAIVHRLSVGNPEPNVLYGSKDVANHPDPVFKSVKRSDIMQQPLVCGQCHGLGPNLEFENPVQCANLYGSYLHAYIPAGGTQSCQECHMKPINGIADHLIGPNFNDKEGTIARYQKTLSLDVQTLGYEWLLQAGKHIPKVVVNTKINSSAGHRIPDG</sequence>
<organism evidence="3">
    <name type="scientific">Desulfurivibrio alkaliphilus</name>
    <dbReference type="NCBI Taxonomy" id="427923"/>
    <lineage>
        <taxon>Bacteria</taxon>
        <taxon>Pseudomonadati</taxon>
        <taxon>Thermodesulfobacteriota</taxon>
        <taxon>Desulfobulbia</taxon>
        <taxon>Desulfobulbales</taxon>
        <taxon>Desulfobulbaceae</taxon>
        <taxon>Desulfurivibrio</taxon>
    </lineage>
</organism>
<evidence type="ECO:0000256" key="2">
    <source>
        <dbReference type="SAM" id="SignalP"/>
    </source>
</evidence>
<reference evidence="3" key="1">
    <citation type="journal article" date="2020" name="mSystems">
        <title>Genome- and Community-Level Interaction Insights into Carbon Utilization and Element Cycling Functions of Hydrothermarchaeota in Hydrothermal Sediment.</title>
        <authorList>
            <person name="Zhou Z."/>
            <person name="Liu Y."/>
            <person name="Xu W."/>
            <person name="Pan J."/>
            <person name="Luo Z.H."/>
            <person name="Li M."/>
        </authorList>
    </citation>
    <scope>NUCLEOTIDE SEQUENCE [LARGE SCALE GENOMIC DNA]</scope>
    <source>
        <strain evidence="3">SpSt-1224</strain>
    </source>
</reference>
<comment type="caution">
    <text evidence="3">The sequence shown here is derived from an EMBL/GenBank/DDBJ whole genome shotgun (WGS) entry which is preliminary data.</text>
</comment>
<dbReference type="InterPro" id="IPR051829">
    <property type="entry name" value="Multiheme_Cytochr_ET"/>
</dbReference>
<protein>
    <submittedName>
        <fullName evidence="3">Ammonia-forming cytochrome c nitrite reductase subunit c552</fullName>
    </submittedName>
</protein>
<dbReference type="NCBIfam" id="NF040886">
    <property type="entry name" value="cyt_C_like_Sec"/>
    <property type="match status" value="1"/>
</dbReference>
<accession>A0A7C2TJJ4</accession>
<proteinExistence type="predicted"/>
<gene>
    <name evidence="3" type="ORF">ENN98_04410</name>
</gene>
<dbReference type="EMBL" id="DSDS01000102">
    <property type="protein sequence ID" value="HET97925.1"/>
    <property type="molecule type" value="Genomic_DNA"/>
</dbReference>
<dbReference type="GO" id="GO:0042597">
    <property type="term" value="C:periplasmic space"/>
    <property type="evidence" value="ECO:0007669"/>
    <property type="project" value="InterPro"/>
</dbReference>
<dbReference type="GO" id="GO:0042279">
    <property type="term" value="F:nitrite reductase (cytochrome, ammonia-forming) activity"/>
    <property type="evidence" value="ECO:0007669"/>
    <property type="project" value="InterPro"/>
</dbReference>
<dbReference type="Pfam" id="PF02335">
    <property type="entry name" value="Cytochrom_C552"/>
    <property type="match status" value="1"/>
</dbReference>
<dbReference type="Gene3D" id="1.10.1130.10">
    <property type="entry name" value="Flavocytochrome C3, Chain A"/>
    <property type="match status" value="1"/>
</dbReference>
<dbReference type="InterPro" id="IPR003321">
    <property type="entry name" value="Cyt_c552"/>
</dbReference>
<dbReference type="PANTHER" id="PTHR35038:SF8">
    <property type="entry name" value="C-TYPE POLYHEME CYTOCHROME OMCC"/>
    <property type="match status" value="1"/>
</dbReference>
<feature type="chain" id="PRO_5027662610" evidence="2">
    <location>
        <begin position="22"/>
        <end position="300"/>
    </location>
</feature>
<dbReference type="InterPro" id="IPR036280">
    <property type="entry name" value="Multihaem_cyt_sf"/>
</dbReference>
<keyword evidence="1 2" id="KW-0732">Signal</keyword>